<gene>
    <name evidence="1" type="ORF">FAK_01890</name>
</gene>
<name>A0AAU9ETH5_9BACT</name>
<dbReference type="InterPro" id="IPR036977">
    <property type="entry name" value="DNA_primase_Znf_CHC2"/>
</dbReference>
<protein>
    <recommendedName>
        <fullName evidence="3">DNA primase</fullName>
    </recommendedName>
</protein>
<dbReference type="GO" id="GO:0006260">
    <property type="term" value="P:DNA replication"/>
    <property type="evidence" value="ECO:0007669"/>
    <property type="project" value="InterPro"/>
</dbReference>
<sequence length="113" mass="12472">MTQVDFKSIKRAALHQAVALLNRWLPGGKLHGKEYVVRNPKRLDRQPGSFKINTSTGKWGDFAINQGGGDLISLRAYLDGVGQMEAAQRIAAELSISSPSAANARRNQRRKKD</sequence>
<proteinExistence type="predicted"/>
<dbReference type="SUPFAM" id="SSF57783">
    <property type="entry name" value="Zinc beta-ribbon"/>
    <property type="match status" value="1"/>
</dbReference>
<dbReference type="Gene3D" id="3.90.580.10">
    <property type="entry name" value="Zinc finger, CHC2-type domain"/>
    <property type="match status" value="1"/>
</dbReference>
<dbReference type="EMBL" id="AP028679">
    <property type="protein sequence ID" value="BEQ13123.1"/>
    <property type="molecule type" value="Genomic_DNA"/>
</dbReference>
<accession>A0AAU9ETH5</accession>
<organism evidence="1 2">
    <name type="scientific">Desulfoferula mesophila</name>
    <dbReference type="NCBI Taxonomy" id="3058419"/>
    <lineage>
        <taxon>Bacteria</taxon>
        <taxon>Pseudomonadati</taxon>
        <taxon>Thermodesulfobacteriota</taxon>
        <taxon>Desulfarculia</taxon>
        <taxon>Desulfarculales</taxon>
        <taxon>Desulfarculaceae</taxon>
        <taxon>Desulfoferula</taxon>
    </lineage>
</organism>
<dbReference type="Proteomes" id="UP001366166">
    <property type="component" value="Chromosome"/>
</dbReference>
<keyword evidence="2" id="KW-1185">Reference proteome</keyword>
<reference evidence="2" key="1">
    <citation type="journal article" date="2023" name="Arch. Microbiol.">
        <title>Desulfoferula mesophilus gen. nov. sp. nov., a mesophilic sulfate-reducing bacterium isolated from a brackish lake sediment.</title>
        <authorList>
            <person name="Watanabe T."/>
            <person name="Yabe T."/>
            <person name="Tsuji J.M."/>
            <person name="Fukui M."/>
        </authorList>
    </citation>
    <scope>NUCLEOTIDE SEQUENCE [LARGE SCALE GENOMIC DNA]</scope>
    <source>
        <strain evidence="2">12FAK</strain>
    </source>
</reference>
<evidence type="ECO:0000313" key="1">
    <source>
        <dbReference type="EMBL" id="BEQ13123.1"/>
    </source>
</evidence>
<dbReference type="KEGG" id="dmp:FAK_01890"/>
<evidence type="ECO:0000313" key="2">
    <source>
        <dbReference type="Proteomes" id="UP001366166"/>
    </source>
</evidence>
<evidence type="ECO:0008006" key="3">
    <source>
        <dbReference type="Google" id="ProtNLM"/>
    </source>
</evidence>
<dbReference type="RefSeq" id="WP_338604461.1">
    <property type="nucleotide sequence ID" value="NZ_AP028679.1"/>
</dbReference>
<dbReference type="GO" id="GO:0003677">
    <property type="term" value="F:DNA binding"/>
    <property type="evidence" value="ECO:0007669"/>
    <property type="project" value="InterPro"/>
</dbReference>
<dbReference type="AlphaFoldDB" id="A0AAU9ETH5"/>
<dbReference type="GO" id="GO:0008270">
    <property type="term" value="F:zinc ion binding"/>
    <property type="evidence" value="ECO:0007669"/>
    <property type="project" value="InterPro"/>
</dbReference>